<dbReference type="GeneID" id="2907759"/>
<dbReference type="Proteomes" id="UP000182444">
    <property type="component" value="Chromosome 1F"/>
</dbReference>
<evidence type="ECO:0000256" key="5">
    <source>
        <dbReference type="ARBA" id="ARBA00022777"/>
    </source>
</evidence>
<dbReference type="InterPro" id="IPR011009">
    <property type="entry name" value="Kinase-like_dom_sf"/>
</dbReference>
<dbReference type="AlphaFoldDB" id="A0A1D8NLR0"/>
<evidence type="ECO:0000313" key="11">
    <source>
        <dbReference type="EMBL" id="RDW29223.1"/>
    </source>
</evidence>
<organism evidence="10 12">
    <name type="scientific">Yarrowia lipolytica</name>
    <name type="common">Candida lipolytica</name>
    <dbReference type="NCBI Taxonomy" id="4952"/>
    <lineage>
        <taxon>Eukaryota</taxon>
        <taxon>Fungi</taxon>
        <taxon>Dikarya</taxon>
        <taxon>Ascomycota</taxon>
        <taxon>Saccharomycotina</taxon>
        <taxon>Dipodascomycetes</taxon>
        <taxon>Dipodascales</taxon>
        <taxon>Dipodascales incertae sedis</taxon>
        <taxon>Yarrowia</taxon>
    </lineage>
</organism>
<keyword evidence="2" id="KW-0723">Serine/threonine-protein kinase</keyword>
<dbReference type="PANTHER" id="PTHR24055">
    <property type="entry name" value="MITOGEN-ACTIVATED PROTEIN KINASE"/>
    <property type="match status" value="1"/>
</dbReference>
<evidence type="ECO:0000256" key="6">
    <source>
        <dbReference type="ARBA" id="ARBA00022840"/>
    </source>
</evidence>
<keyword evidence="4 7" id="KW-0547">Nucleotide-binding</keyword>
<dbReference type="PROSITE" id="PS00107">
    <property type="entry name" value="PROTEIN_KINASE_ATP"/>
    <property type="match status" value="1"/>
</dbReference>
<evidence type="ECO:0000256" key="3">
    <source>
        <dbReference type="ARBA" id="ARBA00022679"/>
    </source>
</evidence>
<dbReference type="SUPFAM" id="SSF56112">
    <property type="entry name" value="Protein kinase-like (PK-like)"/>
    <property type="match status" value="1"/>
</dbReference>
<evidence type="ECO:0000313" key="13">
    <source>
        <dbReference type="Proteomes" id="UP000256601"/>
    </source>
</evidence>
<comment type="similarity">
    <text evidence="1">Belongs to the protein kinase superfamily. CMGC Ser/Thr protein kinase family. CDC2/CDKX subfamily.</text>
</comment>
<feature type="compositionally biased region" description="Polar residues" evidence="8">
    <location>
        <begin position="711"/>
        <end position="731"/>
    </location>
</feature>
<dbReference type="KEGG" id="yli:2907759"/>
<feature type="region of interest" description="Disordered" evidence="8">
    <location>
        <begin position="711"/>
        <end position="735"/>
    </location>
</feature>
<keyword evidence="5 11" id="KW-0418">Kinase</keyword>
<dbReference type="PROSITE" id="PS50011">
    <property type="entry name" value="PROTEIN_KINASE_DOM"/>
    <property type="match status" value="1"/>
</dbReference>
<dbReference type="EMBL" id="CP017558">
    <property type="protein sequence ID" value="AOW06570.1"/>
    <property type="molecule type" value="Genomic_DNA"/>
</dbReference>
<dbReference type="InterPro" id="IPR050117">
    <property type="entry name" value="MAPK"/>
</dbReference>
<evidence type="ECO:0000256" key="2">
    <source>
        <dbReference type="ARBA" id="ARBA00022527"/>
    </source>
</evidence>
<dbReference type="eggNOG" id="KOG0661">
    <property type="taxonomic scope" value="Eukaryota"/>
</dbReference>
<dbReference type="VEuPathDB" id="FungiDB:YALI0_F03113g"/>
<proteinExistence type="inferred from homology"/>
<dbReference type="SMART" id="SM00220">
    <property type="entry name" value="S_TKc"/>
    <property type="match status" value="1"/>
</dbReference>
<feature type="compositionally biased region" description="Polar residues" evidence="8">
    <location>
        <begin position="653"/>
        <end position="663"/>
    </location>
</feature>
<reference evidence="11 13" key="2">
    <citation type="submission" date="2018-07" db="EMBL/GenBank/DDBJ databases">
        <title>Draft Genome Assemblies for Five Robust Yarrowia lipolytica Strains Exhibiting High Lipid Production and Pentose Sugar Utilization and Sugar Alcohol Secretion from Undetoxified Lignocellulosic Biomass Hydrolysates.</title>
        <authorList>
            <consortium name="DOE Joint Genome Institute"/>
            <person name="Walker C."/>
            <person name="Ryu S."/>
            <person name="Na H."/>
            <person name="Zane M."/>
            <person name="LaButti K."/>
            <person name="Lipzen A."/>
            <person name="Haridas S."/>
            <person name="Barry K."/>
            <person name="Grigoriev I.V."/>
            <person name="Quarterman J."/>
            <person name="Slininger P."/>
            <person name="Dien B."/>
            <person name="Trinh C.T."/>
        </authorList>
    </citation>
    <scope>NUCLEOTIDE SEQUENCE [LARGE SCALE GENOMIC DNA]</scope>
    <source>
        <strain evidence="11 13">YB392</strain>
    </source>
</reference>
<protein>
    <submittedName>
        <fullName evidence="11">Kinase-like domain-containing protein</fullName>
    </submittedName>
</protein>
<dbReference type="GO" id="GO:0005524">
    <property type="term" value="F:ATP binding"/>
    <property type="evidence" value="ECO:0007669"/>
    <property type="project" value="UniProtKB-UniRule"/>
</dbReference>
<reference evidence="10 12" key="1">
    <citation type="journal article" date="2016" name="PLoS ONE">
        <title>Sequence Assembly of Yarrowia lipolytica Strain W29/CLIB89 Shows Transposable Element Diversity.</title>
        <authorList>
            <person name="Magnan C."/>
            <person name="Yu J."/>
            <person name="Chang I."/>
            <person name="Jahn E."/>
            <person name="Kanomata Y."/>
            <person name="Wu J."/>
            <person name="Zeller M."/>
            <person name="Oakes M."/>
            <person name="Baldi P."/>
            <person name="Sandmeyer S."/>
        </authorList>
    </citation>
    <scope>NUCLEOTIDE SEQUENCE [LARGE SCALE GENOMIC DNA]</scope>
    <source>
        <strain evidence="10">CLIB89</strain>
        <strain evidence="12">CLIB89(W29)</strain>
    </source>
</reference>
<sequence length="800" mass="87408">MPPTKTQTHPDIQPVTEDRRSLTVKSLDDRYVLLKNIGKGSFGHVSLARVRSKAAMENEDMRAGSMVAIKTMKKKLAAIDDYNLLREVEFIREVRPHRFLVNVHDMFVDSVNHHFHMSMEVMEMNLYNLMKAQEKVPFQPHAVRSMLWQIICGIDHIHRHNFFHRDIKPENILVSRYLPYHNENSSSPHSGFRIKIADFGLSRHIEDRDPYTAYVSTRWYRAPEILLRCEYYSAPVDIWAFGAMAAEVANLKPLFPGTNELDQFSLQVALLGTPGQNSLGGRWSRHPELCSKLNINIDAQTGQSSNSIMCNPEHASLTDVVLMCLTWDPDARCSARDIMYHRYFAQESSIEVPRTLKRSPLRITKQAAMNPHGDPPILMDPSLRHNNSNANNSAIVPTLASSLKQNQGLQMNKSHLSGVNGSTKRNSLSGAAAAAAMSMSLSLASKNSSVNSGGAGFLAGAAPAKKKFGHWANIFKRDSDVASSELERVGPNKENVPSIVPTQTPNRGAGGVGIVPKIPLPQLPPLETIAASIESLSIEARSTNTTLTERMTSGPPTGGTSDSEWSTTNASISESVGHDSGAGSSGAVDKGSTGTTNFEVEALMESTEARVTVKTLPQTPDSASSYDQMPPPPLPLPKVRVTAKPLNAIKPESPTQVQVSLSPQPCIKPPSPASSHYEPPACLDEHSDSQLTAYERSVRDSVLLMSFTLPPSSQESCTSLEGASESPSVNDSPLVDQFGGSSSDIRIETTSFLTPDLDKGNVWVRSEELECPVYPGLQTNSFRDRKIGAGAISSNNIEVE</sequence>
<dbReference type="VEuPathDB" id="FungiDB:YALI1_F04314g"/>
<feature type="binding site" evidence="7">
    <location>
        <position position="70"/>
    </location>
    <ligand>
        <name>ATP</name>
        <dbReference type="ChEBI" id="CHEBI:30616"/>
    </ligand>
</feature>
<evidence type="ECO:0000313" key="12">
    <source>
        <dbReference type="Proteomes" id="UP000182444"/>
    </source>
</evidence>
<feature type="region of interest" description="Disordered" evidence="8">
    <location>
        <begin position="542"/>
        <end position="594"/>
    </location>
</feature>
<dbReference type="CDD" id="cd07830">
    <property type="entry name" value="STKc_MAK_like"/>
    <property type="match status" value="1"/>
</dbReference>
<gene>
    <name evidence="11" type="ORF">B0I71DRAFT_439</name>
    <name evidence="10" type="ORF">YALI1_F04314g</name>
</gene>
<dbReference type="Gene3D" id="1.10.510.10">
    <property type="entry name" value="Transferase(Phosphotransferase) domain 1"/>
    <property type="match status" value="1"/>
</dbReference>
<keyword evidence="6 7" id="KW-0067">ATP-binding</keyword>
<evidence type="ECO:0000256" key="4">
    <source>
        <dbReference type="ARBA" id="ARBA00022741"/>
    </source>
</evidence>
<dbReference type="OMA" id="DIQSLWY"/>
<evidence type="ECO:0000256" key="7">
    <source>
        <dbReference type="PROSITE-ProRule" id="PRU10141"/>
    </source>
</evidence>
<feature type="compositionally biased region" description="Polar residues" evidence="8">
    <location>
        <begin position="542"/>
        <end position="574"/>
    </location>
</feature>
<dbReference type="FunFam" id="1.10.510.10:FF:000624">
    <property type="entry name" value="Mitogen-activated protein kinase"/>
    <property type="match status" value="1"/>
</dbReference>
<feature type="region of interest" description="Disordered" evidence="8">
    <location>
        <begin position="649"/>
        <end position="680"/>
    </location>
</feature>
<evidence type="ECO:0000259" key="9">
    <source>
        <dbReference type="PROSITE" id="PS50011"/>
    </source>
</evidence>
<accession>A0A1D8NLR0</accession>
<dbReference type="GO" id="GO:0004674">
    <property type="term" value="F:protein serine/threonine kinase activity"/>
    <property type="evidence" value="ECO:0007669"/>
    <property type="project" value="UniProtKB-KW"/>
</dbReference>
<feature type="domain" description="Protein kinase" evidence="9">
    <location>
        <begin position="31"/>
        <end position="344"/>
    </location>
</feature>
<evidence type="ECO:0000256" key="8">
    <source>
        <dbReference type="SAM" id="MobiDB-lite"/>
    </source>
</evidence>
<dbReference type="InterPro" id="IPR008271">
    <property type="entry name" value="Ser/Thr_kinase_AS"/>
</dbReference>
<dbReference type="InterPro" id="IPR017441">
    <property type="entry name" value="Protein_kinase_ATP_BS"/>
</dbReference>
<dbReference type="Gene3D" id="3.30.200.20">
    <property type="entry name" value="Phosphorylase Kinase, domain 1"/>
    <property type="match status" value="1"/>
</dbReference>
<dbReference type="Proteomes" id="UP000256601">
    <property type="component" value="Unassembled WGS sequence"/>
</dbReference>
<dbReference type="InterPro" id="IPR000719">
    <property type="entry name" value="Prot_kinase_dom"/>
</dbReference>
<feature type="region of interest" description="Disordered" evidence="8">
    <location>
        <begin position="485"/>
        <end position="508"/>
    </location>
</feature>
<dbReference type="PROSITE" id="PS00108">
    <property type="entry name" value="PROTEIN_KINASE_ST"/>
    <property type="match status" value="1"/>
</dbReference>
<name>A0A1D8NLR0_YARLL</name>
<evidence type="ECO:0000313" key="10">
    <source>
        <dbReference type="EMBL" id="AOW06570.1"/>
    </source>
</evidence>
<evidence type="ECO:0000256" key="1">
    <source>
        <dbReference type="ARBA" id="ARBA00006485"/>
    </source>
</evidence>
<dbReference type="Pfam" id="PF00069">
    <property type="entry name" value="Pkinase"/>
    <property type="match status" value="1"/>
</dbReference>
<keyword evidence="3" id="KW-0808">Transferase</keyword>
<dbReference type="EMBL" id="KZ857324">
    <property type="protein sequence ID" value="RDW29223.1"/>
    <property type="molecule type" value="Genomic_DNA"/>
</dbReference>